<name>A0A443R276_9ACAR</name>
<comment type="subcellular location">
    <subcellularLocation>
        <location evidence="1">Cell junction</location>
    </subcellularLocation>
</comment>
<feature type="compositionally biased region" description="Low complexity" evidence="5">
    <location>
        <begin position="103"/>
        <end position="131"/>
    </location>
</feature>
<evidence type="ECO:0000313" key="8">
    <source>
        <dbReference type="EMBL" id="RWS09395.1"/>
    </source>
</evidence>
<dbReference type="Gene3D" id="2.30.30.40">
    <property type="entry name" value="SH3 Domains"/>
    <property type="match status" value="3"/>
</dbReference>
<evidence type="ECO:0000256" key="4">
    <source>
        <dbReference type="PROSITE-ProRule" id="PRU00192"/>
    </source>
</evidence>
<dbReference type="EMBL" id="NCKU01002526">
    <property type="protein sequence ID" value="RWS09395.1"/>
    <property type="molecule type" value="Genomic_DNA"/>
</dbReference>
<feature type="compositionally biased region" description="Basic and acidic residues" evidence="5">
    <location>
        <begin position="377"/>
        <end position="395"/>
    </location>
</feature>
<dbReference type="InterPro" id="IPR003127">
    <property type="entry name" value="SoHo_dom"/>
</dbReference>
<proteinExistence type="predicted"/>
<dbReference type="Pfam" id="PF02208">
    <property type="entry name" value="Sorb"/>
    <property type="match status" value="1"/>
</dbReference>
<dbReference type="PROSITE" id="PS50002">
    <property type="entry name" value="SH3"/>
    <property type="match status" value="3"/>
</dbReference>
<dbReference type="SMART" id="SM00459">
    <property type="entry name" value="Sorb"/>
    <property type="match status" value="1"/>
</dbReference>
<feature type="compositionally biased region" description="Basic and acidic residues" evidence="5">
    <location>
        <begin position="1"/>
        <end position="13"/>
    </location>
</feature>
<evidence type="ECO:0000256" key="3">
    <source>
        <dbReference type="ARBA" id="ARBA00022949"/>
    </source>
</evidence>
<dbReference type="Proteomes" id="UP000285301">
    <property type="component" value="Unassembled WGS sequence"/>
</dbReference>
<feature type="compositionally biased region" description="Polar residues" evidence="5">
    <location>
        <begin position="162"/>
        <end position="186"/>
    </location>
</feature>
<dbReference type="Pfam" id="PF14604">
    <property type="entry name" value="SH3_9"/>
    <property type="match status" value="1"/>
</dbReference>
<evidence type="ECO:0000313" key="9">
    <source>
        <dbReference type="Proteomes" id="UP000285301"/>
    </source>
</evidence>
<evidence type="ECO:0000256" key="5">
    <source>
        <dbReference type="SAM" id="MobiDB-lite"/>
    </source>
</evidence>
<dbReference type="GO" id="GO:0070161">
    <property type="term" value="C:anchoring junction"/>
    <property type="evidence" value="ECO:0007669"/>
    <property type="project" value="UniProtKB-SubCell"/>
</dbReference>
<evidence type="ECO:0000256" key="2">
    <source>
        <dbReference type="ARBA" id="ARBA00022443"/>
    </source>
</evidence>
<sequence>MNRTEFYSEERKLVKSQSEEEILSPSEDQEYGESVAQTLVKPLAESRLPQAGPSTRPLDQQSDLTPSDIPLALSPQSEESDMSSVTQPSFKARAPKNIWSPGSTTTSSSSDSTSTTIPATTASATQTTPTKTDAKASTLPHGFRTVDFPHLDRDTSMLNINTSLPGSSIENNLVSPSSASETSVETGKQLGHISPPPSPLQRYWTLPRQVASTSKDDYVKQVVTDKAPPPEAKFLYETPSTKYYTLPTSVTERSATTIPAPPKFDGIGPVDGSGIPLTLRTGVKEEFREDWYKTMFKRLHKVDEPKTERDEPLRIKYKPHKPGAIVYSCRSLFKCFYILRSLSDYRFNAKYFEEDDRNRVTPRNIADYEPGHSSISLREKQMAEDSEKEAQDSHEKHKRSSGGVPYHPNCVFNALTSTNGYESDSSYIIKKKEPKSAPTPASRSTYCAVQRGDIDIPISGLQKPAPQPRSHKGTHVNNICLCLHKNAHLILVGPSPPLRAFDQLSTHYSQVPPPQRPPSPQILSDKAIDDWQRKMNADFNDIYQALQKKQTIAETNLETLPRKNNAVNDAAVNKETVTKSKHKFEEDQVNIHYKSPIQQLVKDSILNDEDLVKRQREQMRRFYESELERRHLKESQNNAQRRHHFTPKQDHIVHLDRYQRAYIEKDSSQLQQNLLARVIFDFHALSPRELSIKKGDIVIVHRPVNHNWVEVEDSQSGLKGLVPKNYLDFDREGSAKAKYDFDAKTPVEISLKKSEMVKLLRKVDDNWYEGINSKGEIGIFPCSYVETLKPPLYLQLNNNYSYRPTSPPLQQYSRSLSPPVCPPSPSRPMNGTTVYKEQLPASSSSSSGKQQKLYRVLYPYKPQQADELELLAGDILTVTMQCDDGWYLGHSTLTGQYGTFPGNYVELLM</sequence>
<evidence type="ECO:0000256" key="1">
    <source>
        <dbReference type="ARBA" id="ARBA00004282"/>
    </source>
</evidence>
<protein>
    <recommendedName>
        <fullName evidence="10">Sorbin and SH3 domain-containing protein 1-like protein</fullName>
    </recommendedName>
</protein>
<evidence type="ECO:0000259" key="6">
    <source>
        <dbReference type="PROSITE" id="PS50002"/>
    </source>
</evidence>
<evidence type="ECO:0000259" key="7">
    <source>
        <dbReference type="PROSITE" id="PS50831"/>
    </source>
</evidence>
<accession>A0A443R276</accession>
<dbReference type="SMART" id="SM00326">
    <property type="entry name" value="SH3"/>
    <property type="match status" value="3"/>
</dbReference>
<keyword evidence="3" id="KW-0965">Cell junction</keyword>
<dbReference type="PANTHER" id="PTHR14167:SF116">
    <property type="entry name" value="CAP, ISOFORM AC"/>
    <property type="match status" value="1"/>
</dbReference>
<dbReference type="InterPro" id="IPR050384">
    <property type="entry name" value="Endophilin_SH3RF"/>
</dbReference>
<dbReference type="InterPro" id="IPR036028">
    <property type="entry name" value="SH3-like_dom_sf"/>
</dbReference>
<feature type="domain" description="SoHo" evidence="7">
    <location>
        <begin position="258"/>
        <end position="322"/>
    </location>
</feature>
<feature type="compositionally biased region" description="Polar residues" evidence="5">
    <location>
        <begin position="74"/>
        <end position="89"/>
    </location>
</feature>
<dbReference type="SUPFAM" id="SSF50044">
    <property type="entry name" value="SH3-domain"/>
    <property type="match status" value="3"/>
</dbReference>
<dbReference type="PRINTS" id="PR00452">
    <property type="entry name" value="SH3DOMAIN"/>
</dbReference>
<feature type="region of interest" description="Disordered" evidence="5">
    <location>
        <begin position="807"/>
        <end position="833"/>
    </location>
</feature>
<feature type="domain" description="SH3" evidence="6">
    <location>
        <begin position="671"/>
        <end position="728"/>
    </location>
</feature>
<dbReference type="OrthoDB" id="19092at2759"/>
<dbReference type="InterPro" id="IPR001452">
    <property type="entry name" value="SH3_domain"/>
</dbReference>
<gene>
    <name evidence="8" type="ORF">B4U79_04172</name>
</gene>
<dbReference type="PANTHER" id="PTHR14167">
    <property type="entry name" value="SH3 DOMAIN-CONTAINING"/>
    <property type="match status" value="1"/>
</dbReference>
<feature type="domain" description="SH3" evidence="6">
    <location>
        <begin position="849"/>
        <end position="909"/>
    </location>
</feature>
<dbReference type="STRING" id="1965070.A0A443R276"/>
<keyword evidence="9" id="KW-1185">Reference proteome</keyword>
<feature type="compositionally biased region" description="Acidic residues" evidence="5">
    <location>
        <begin position="19"/>
        <end position="31"/>
    </location>
</feature>
<feature type="region of interest" description="Disordered" evidence="5">
    <location>
        <begin position="1"/>
        <end position="137"/>
    </location>
</feature>
<dbReference type="AlphaFoldDB" id="A0A443R276"/>
<reference evidence="8 9" key="1">
    <citation type="journal article" date="2018" name="Gigascience">
        <title>Genomes of trombidid mites reveal novel predicted allergens and laterally-transferred genes associated with secondary metabolism.</title>
        <authorList>
            <person name="Dong X."/>
            <person name="Chaisiri K."/>
            <person name="Xia D."/>
            <person name="Armstrong S.D."/>
            <person name="Fang Y."/>
            <person name="Donnelly M.J."/>
            <person name="Kadowaki T."/>
            <person name="McGarry J.W."/>
            <person name="Darby A.C."/>
            <person name="Makepeace B.L."/>
        </authorList>
    </citation>
    <scope>NUCLEOTIDE SEQUENCE [LARGE SCALE GENOMIC DNA]</scope>
    <source>
        <strain evidence="8">UoL-WK</strain>
    </source>
</reference>
<feature type="domain" description="SH3" evidence="6">
    <location>
        <begin position="730"/>
        <end position="790"/>
    </location>
</feature>
<keyword evidence="2 4" id="KW-0728">SH3 domain</keyword>
<evidence type="ECO:0008006" key="10">
    <source>
        <dbReference type="Google" id="ProtNLM"/>
    </source>
</evidence>
<feature type="region of interest" description="Disordered" evidence="5">
    <location>
        <begin position="162"/>
        <end position="201"/>
    </location>
</feature>
<dbReference type="Pfam" id="PF00018">
    <property type="entry name" value="SH3_1"/>
    <property type="match status" value="2"/>
</dbReference>
<feature type="region of interest" description="Disordered" evidence="5">
    <location>
        <begin position="362"/>
        <end position="405"/>
    </location>
</feature>
<organism evidence="8 9">
    <name type="scientific">Dinothrombium tinctorium</name>
    <dbReference type="NCBI Taxonomy" id="1965070"/>
    <lineage>
        <taxon>Eukaryota</taxon>
        <taxon>Metazoa</taxon>
        <taxon>Ecdysozoa</taxon>
        <taxon>Arthropoda</taxon>
        <taxon>Chelicerata</taxon>
        <taxon>Arachnida</taxon>
        <taxon>Acari</taxon>
        <taxon>Acariformes</taxon>
        <taxon>Trombidiformes</taxon>
        <taxon>Prostigmata</taxon>
        <taxon>Anystina</taxon>
        <taxon>Parasitengona</taxon>
        <taxon>Trombidioidea</taxon>
        <taxon>Trombidiidae</taxon>
        <taxon>Dinothrombium</taxon>
    </lineage>
</organism>
<comment type="caution">
    <text evidence="8">The sequence shown here is derived from an EMBL/GenBank/DDBJ whole genome shotgun (WGS) entry which is preliminary data.</text>
</comment>
<dbReference type="PROSITE" id="PS50831">
    <property type="entry name" value="SOHO"/>
    <property type="match status" value="1"/>
</dbReference>